<dbReference type="SUPFAM" id="SSF53335">
    <property type="entry name" value="S-adenosyl-L-methionine-dependent methyltransferases"/>
    <property type="match status" value="1"/>
</dbReference>
<reference evidence="2 3" key="1">
    <citation type="journal article" date="2024" name="Nat. Commun.">
        <title>Phylogenomics reveals the evolutionary origins of lichenization in chlorophyte algae.</title>
        <authorList>
            <person name="Puginier C."/>
            <person name="Libourel C."/>
            <person name="Otte J."/>
            <person name="Skaloud P."/>
            <person name="Haon M."/>
            <person name="Grisel S."/>
            <person name="Petersen M."/>
            <person name="Berrin J.G."/>
            <person name="Delaux P.M."/>
            <person name="Dal Grande F."/>
            <person name="Keller J."/>
        </authorList>
    </citation>
    <scope>NUCLEOTIDE SEQUENCE [LARGE SCALE GENOMIC DNA]</scope>
    <source>
        <strain evidence="2 3">SAG 2145</strain>
    </source>
</reference>
<sequence length="287" mass="31894">MASVYLQSAASQAQCFRLTQLHKDKSLKYFPCEDFGTEAVEVVPGQLVKLIGVKTDHASFLSWFRISQVSRHFPRAFWCTGCVQLTSIKGGFAYDALLAVLQQETLQAQPVRLTCFPRKMEQAIGEKLVAGGWFLDPHSYQTVLAVVEVDGQVEWGLYPRHLHYLQQPDEPSRLPAGCSHAVGKLAEAVDAIGWDMSQVKLAVDLGAAPGSWTSFMAKSAKRVLAVDPASMDDSLLALHNVVHLQTRAPEDETRRSGKNVWNAGWVMHLALLGLFGFWPIQDVKERF</sequence>
<feature type="domain" description="Ribosomal RNA methyltransferase FtsJ" evidence="1">
    <location>
        <begin position="179"/>
        <end position="254"/>
    </location>
</feature>
<dbReference type="AlphaFoldDB" id="A0AAW1RP51"/>
<keyword evidence="3" id="KW-1185">Reference proteome</keyword>
<dbReference type="Pfam" id="PF01728">
    <property type="entry name" value="FtsJ"/>
    <property type="match status" value="1"/>
</dbReference>
<dbReference type="InterPro" id="IPR002877">
    <property type="entry name" value="RNA_MeTrfase_FtsJ_dom"/>
</dbReference>
<comment type="caution">
    <text evidence="2">The sequence shown here is derived from an EMBL/GenBank/DDBJ whole genome shotgun (WGS) entry which is preliminary data.</text>
</comment>
<accession>A0AAW1RP51</accession>
<evidence type="ECO:0000313" key="3">
    <source>
        <dbReference type="Proteomes" id="UP001438707"/>
    </source>
</evidence>
<name>A0AAW1RP51_9CHLO</name>
<dbReference type="Gene3D" id="3.40.50.150">
    <property type="entry name" value="Vaccinia Virus protein VP39"/>
    <property type="match status" value="1"/>
</dbReference>
<proteinExistence type="predicted"/>
<gene>
    <name evidence="2" type="ORF">WJX74_003512</name>
</gene>
<evidence type="ECO:0000313" key="2">
    <source>
        <dbReference type="EMBL" id="KAK9835579.1"/>
    </source>
</evidence>
<dbReference type="Proteomes" id="UP001438707">
    <property type="component" value="Unassembled WGS sequence"/>
</dbReference>
<dbReference type="GO" id="GO:0008168">
    <property type="term" value="F:methyltransferase activity"/>
    <property type="evidence" value="ECO:0007669"/>
    <property type="project" value="InterPro"/>
</dbReference>
<dbReference type="EMBL" id="JALJOS010000008">
    <property type="protein sequence ID" value="KAK9835579.1"/>
    <property type="molecule type" value="Genomic_DNA"/>
</dbReference>
<dbReference type="InterPro" id="IPR029063">
    <property type="entry name" value="SAM-dependent_MTases_sf"/>
</dbReference>
<protein>
    <recommendedName>
        <fullName evidence="1">Ribosomal RNA methyltransferase FtsJ domain-containing protein</fullName>
    </recommendedName>
</protein>
<dbReference type="PANTHER" id="PTHR37524:SF2">
    <property type="entry name" value="RIBOSOMAL RNA METHYLTRANSFERASE FTSJ DOMAIN-CONTAINING PROTEIN"/>
    <property type="match status" value="1"/>
</dbReference>
<dbReference type="PANTHER" id="PTHR37524">
    <property type="entry name" value="RIBOSOMAL RNA LARGE SUBUNIT METHYLTRANSFERASE M"/>
    <property type="match status" value="1"/>
</dbReference>
<dbReference type="GO" id="GO:0032259">
    <property type="term" value="P:methylation"/>
    <property type="evidence" value="ECO:0007669"/>
    <property type="project" value="InterPro"/>
</dbReference>
<organism evidence="2 3">
    <name type="scientific">Apatococcus lobatus</name>
    <dbReference type="NCBI Taxonomy" id="904363"/>
    <lineage>
        <taxon>Eukaryota</taxon>
        <taxon>Viridiplantae</taxon>
        <taxon>Chlorophyta</taxon>
        <taxon>core chlorophytes</taxon>
        <taxon>Trebouxiophyceae</taxon>
        <taxon>Chlorellales</taxon>
        <taxon>Chlorellaceae</taxon>
        <taxon>Apatococcus</taxon>
    </lineage>
</organism>
<evidence type="ECO:0000259" key="1">
    <source>
        <dbReference type="Pfam" id="PF01728"/>
    </source>
</evidence>